<dbReference type="Proteomes" id="UP000262954">
    <property type="component" value="Unassembled WGS sequence"/>
</dbReference>
<evidence type="ECO:0000256" key="1">
    <source>
        <dbReference type="SAM" id="SignalP"/>
    </source>
</evidence>
<dbReference type="EMBL" id="DNWC01000001">
    <property type="protein sequence ID" value="HBJ07366.1"/>
    <property type="molecule type" value="Genomic_DNA"/>
</dbReference>
<sequence length="463" mass="48499">MVKTKRKGILRTLLCAVFALCFAVGLSSLFANGTTAYAAAVTTPKYAIPITYSTWYSSNGGKSTTGSGTSTSFSARIGQFTSSTYSVSLYGSGSSGTATWDGCIKSSTVTIVLSSSKGTPTVSVTDSSGKGVGSGTKTITLTGLADGKYTASFSASGGWLVNARQYDSAGFNAYFTFTVDSNAPTISGAATSSTGKYTNSSTYVSASDSVSGISALYVKAPNSSSYSNVGTSTTISNTATNGLYSFYAKDKAGNTSRTYFLYLDTVKPTGKIKNSNGTEITGSYTNQTFSYSATDSGSGISYLQYKKPGSSSWLTYTSGTSISASAASGTYQFRAVDNAWNISATKSITIDSSKPTMTLYSGDVSVSNGFKSIANYIKATATDSGSGVKTIYVKKPGASSYTEYASGTQLTADGAYSFYCVDNAGNASQTYTISMDHTKTYDYEFGRRVRENVERRVYSNRFG</sequence>
<evidence type="ECO:0000313" key="2">
    <source>
        <dbReference type="EMBL" id="HBJ07366.1"/>
    </source>
</evidence>
<comment type="caution">
    <text evidence="2">The sequence shown here is derived from an EMBL/GenBank/DDBJ whole genome shotgun (WGS) entry which is preliminary data.</text>
</comment>
<name>A0A354LYM7_9BACT</name>
<accession>A0A354LYM7</accession>
<evidence type="ECO:0000313" key="3">
    <source>
        <dbReference type="Proteomes" id="UP000262954"/>
    </source>
</evidence>
<protein>
    <recommendedName>
        <fullName evidence="4">MBG domain-containing protein</fullName>
    </recommendedName>
</protein>
<reference evidence="2 3" key="1">
    <citation type="journal article" date="2018" name="Nat. Biotechnol.">
        <title>A standardized bacterial taxonomy based on genome phylogeny substantially revises the tree of life.</title>
        <authorList>
            <person name="Parks D.H."/>
            <person name="Chuvochina M."/>
            <person name="Waite D.W."/>
            <person name="Rinke C."/>
            <person name="Skarshewski A."/>
            <person name="Chaumeil P.A."/>
            <person name="Hugenholtz P."/>
        </authorList>
    </citation>
    <scope>NUCLEOTIDE SEQUENCE [LARGE SCALE GENOMIC DNA]</scope>
    <source>
        <strain evidence="2">UBA11482</strain>
    </source>
</reference>
<proteinExistence type="predicted"/>
<evidence type="ECO:0008006" key="4">
    <source>
        <dbReference type="Google" id="ProtNLM"/>
    </source>
</evidence>
<gene>
    <name evidence="2" type="ORF">DDY73_00010</name>
</gene>
<feature type="chain" id="PRO_5017056472" description="MBG domain-containing protein" evidence="1">
    <location>
        <begin position="32"/>
        <end position="463"/>
    </location>
</feature>
<keyword evidence="1" id="KW-0732">Signal</keyword>
<dbReference type="AlphaFoldDB" id="A0A354LYM7"/>
<feature type="signal peptide" evidence="1">
    <location>
        <begin position="1"/>
        <end position="31"/>
    </location>
</feature>
<organism evidence="2 3">
    <name type="scientific">Coprobacter fastidiosus</name>
    <dbReference type="NCBI Taxonomy" id="1099853"/>
    <lineage>
        <taxon>Bacteria</taxon>
        <taxon>Pseudomonadati</taxon>
        <taxon>Bacteroidota</taxon>
        <taxon>Bacteroidia</taxon>
        <taxon>Bacteroidales</taxon>
        <taxon>Barnesiellaceae</taxon>
        <taxon>Coprobacter</taxon>
    </lineage>
</organism>